<evidence type="ECO:0000259" key="1">
    <source>
        <dbReference type="PROSITE" id="PS51186"/>
    </source>
</evidence>
<dbReference type="EMBL" id="JBHSTI010000008">
    <property type="protein sequence ID" value="MFC6239028.1"/>
    <property type="molecule type" value="Genomic_DNA"/>
</dbReference>
<dbReference type="SUPFAM" id="SSF55729">
    <property type="entry name" value="Acyl-CoA N-acyltransferases (Nat)"/>
    <property type="match status" value="1"/>
</dbReference>
<dbReference type="Gene3D" id="3.40.630.30">
    <property type="match status" value="1"/>
</dbReference>
<evidence type="ECO:0000313" key="3">
    <source>
        <dbReference type="Proteomes" id="UP001596138"/>
    </source>
</evidence>
<dbReference type="InterPro" id="IPR016181">
    <property type="entry name" value="Acyl_CoA_acyltransferase"/>
</dbReference>
<dbReference type="PROSITE" id="PS51186">
    <property type="entry name" value="GNAT"/>
    <property type="match status" value="1"/>
</dbReference>
<protein>
    <submittedName>
        <fullName evidence="2">GNAT family N-acetyltransferase</fullName>
        <ecNumber evidence="2">2.3.-.-</ecNumber>
    </submittedName>
</protein>
<evidence type="ECO:0000313" key="2">
    <source>
        <dbReference type="EMBL" id="MFC6239028.1"/>
    </source>
</evidence>
<feature type="domain" description="N-acetyltransferase" evidence="1">
    <location>
        <begin position="126"/>
        <end position="255"/>
    </location>
</feature>
<accession>A0ABW1T2S9</accession>
<dbReference type="Proteomes" id="UP001596138">
    <property type="component" value="Unassembled WGS sequence"/>
</dbReference>
<sequence>MTALTSQQAEWRARAWTAYPPILTLSGAGRDADVVFRSPTVCGADMVVPHAWGIRICAGDSTPDPADAAAAIAWCRHRDAGHGWFVSGPAARADDWPGLEVGDGSGVFATDATVAAAFPLVVPDGVTLEHAPSLGDVRAAYGGWMDDHPLADLLVTADDLAHPDRAFVVAHVDGEPVGCAFVWWGEGTAYLSGIGVVERLRGRGIGNALTTAAAQVGATRPGTDVVWMFATPEGAALYDRMGFVLVDREVLLRPR</sequence>
<dbReference type="GO" id="GO:0016746">
    <property type="term" value="F:acyltransferase activity"/>
    <property type="evidence" value="ECO:0007669"/>
    <property type="project" value="UniProtKB-KW"/>
</dbReference>
<organism evidence="2 3">
    <name type="scientific">Longivirga aurantiaca</name>
    <dbReference type="NCBI Taxonomy" id="1837743"/>
    <lineage>
        <taxon>Bacteria</taxon>
        <taxon>Bacillati</taxon>
        <taxon>Actinomycetota</taxon>
        <taxon>Actinomycetes</taxon>
        <taxon>Sporichthyales</taxon>
        <taxon>Sporichthyaceae</taxon>
        <taxon>Longivirga</taxon>
    </lineage>
</organism>
<gene>
    <name evidence="2" type="ORF">ACFQGU_14175</name>
</gene>
<dbReference type="EC" id="2.3.-.-" evidence="2"/>
<name>A0ABW1T2S9_9ACTN</name>
<comment type="caution">
    <text evidence="2">The sequence shown here is derived from an EMBL/GenBank/DDBJ whole genome shotgun (WGS) entry which is preliminary data.</text>
</comment>
<dbReference type="CDD" id="cd04301">
    <property type="entry name" value="NAT_SF"/>
    <property type="match status" value="1"/>
</dbReference>
<reference evidence="3" key="1">
    <citation type="journal article" date="2019" name="Int. J. Syst. Evol. Microbiol.">
        <title>The Global Catalogue of Microorganisms (GCM) 10K type strain sequencing project: providing services to taxonomists for standard genome sequencing and annotation.</title>
        <authorList>
            <consortium name="The Broad Institute Genomics Platform"/>
            <consortium name="The Broad Institute Genome Sequencing Center for Infectious Disease"/>
            <person name="Wu L."/>
            <person name="Ma J."/>
        </authorList>
    </citation>
    <scope>NUCLEOTIDE SEQUENCE [LARGE SCALE GENOMIC DNA]</scope>
    <source>
        <strain evidence="3">CGMCC 4.7317</strain>
    </source>
</reference>
<keyword evidence="2" id="KW-0808">Transferase</keyword>
<keyword evidence="2" id="KW-0012">Acyltransferase</keyword>
<dbReference type="RefSeq" id="WP_386767742.1">
    <property type="nucleotide sequence ID" value="NZ_JBHSTI010000008.1"/>
</dbReference>
<keyword evidence="3" id="KW-1185">Reference proteome</keyword>
<dbReference type="Pfam" id="PF00583">
    <property type="entry name" value="Acetyltransf_1"/>
    <property type="match status" value="1"/>
</dbReference>
<proteinExistence type="predicted"/>
<dbReference type="InterPro" id="IPR000182">
    <property type="entry name" value="GNAT_dom"/>
</dbReference>